<comment type="caution">
    <text evidence="3">The sequence shown here is derived from an EMBL/GenBank/DDBJ whole genome shotgun (WGS) entry which is preliminary data.</text>
</comment>
<feature type="region of interest" description="Disordered" evidence="2">
    <location>
        <begin position="1"/>
        <end position="38"/>
    </location>
</feature>
<protein>
    <submittedName>
        <fullName evidence="3">Trypsin-like cysteine/serine peptidase domain-containing protein</fullName>
    </submittedName>
</protein>
<dbReference type="Gene3D" id="2.40.10.10">
    <property type="entry name" value="Trypsin-like serine proteases"/>
    <property type="match status" value="2"/>
</dbReference>
<organism evidence="3 4">
    <name type="scientific">Dunaliella salina</name>
    <name type="common">Green alga</name>
    <name type="synonym">Protococcus salinus</name>
    <dbReference type="NCBI Taxonomy" id="3046"/>
    <lineage>
        <taxon>Eukaryota</taxon>
        <taxon>Viridiplantae</taxon>
        <taxon>Chlorophyta</taxon>
        <taxon>core chlorophytes</taxon>
        <taxon>Chlorophyceae</taxon>
        <taxon>CS clade</taxon>
        <taxon>Chlamydomonadales</taxon>
        <taxon>Dunaliellaceae</taxon>
        <taxon>Dunaliella</taxon>
    </lineage>
</organism>
<dbReference type="PRINTS" id="PR00834">
    <property type="entry name" value="PROTEASES2C"/>
</dbReference>
<dbReference type="PANTHER" id="PTHR45980">
    <property type="match status" value="1"/>
</dbReference>
<proteinExistence type="inferred from homology"/>
<dbReference type="InterPro" id="IPR043504">
    <property type="entry name" value="Peptidase_S1_PA_chymotrypsin"/>
</dbReference>
<evidence type="ECO:0000256" key="1">
    <source>
        <dbReference type="ARBA" id="ARBA00010541"/>
    </source>
</evidence>
<evidence type="ECO:0000313" key="3">
    <source>
        <dbReference type="EMBL" id="KAF5834551.1"/>
    </source>
</evidence>
<accession>A0ABQ7GIX2</accession>
<comment type="similarity">
    <text evidence="1">Belongs to the peptidase S1C family.</text>
</comment>
<evidence type="ECO:0000313" key="4">
    <source>
        <dbReference type="Proteomes" id="UP000815325"/>
    </source>
</evidence>
<dbReference type="EMBL" id="MU069750">
    <property type="protein sequence ID" value="KAF5834551.1"/>
    <property type="molecule type" value="Genomic_DNA"/>
</dbReference>
<gene>
    <name evidence="3" type="ORF">DUNSADRAFT_8759</name>
</gene>
<dbReference type="Proteomes" id="UP000815325">
    <property type="component" value="Unassembled WGS sequence"/>
</dbReference>
<name>A0ABQ7GIX2_DUNSA</name>
<dbReference type="SUPFAM" id="SSF50494">
    <property type="entry name" value="Trypsin-like serine proteases"/>
    <property type="match status" value="1"/>
</dbReference>
<sequence>MHAAASPLKRPRPATLEHHPHFHAPPNPYNAPPENTGMQQLAPQHAANHPHAHAAPKHLSVGGANLSKAVKSVVKVFSTIACPNFATPWQMHQQSKSTASGFILHPLSERRILTNAHAVANQIQVQLRKHGNAKKFPAKVLATGHECDIALLTVTDDEFWEGVDGLEIGGLPHMQESVVVVGYPTGGENICVTKGVISRVDRQLYSHGRTSLLALQIDAAINSGNSGGPVIMGDKVIGLAFQCLTVGENIGYVIPVSKANRPLCFVRYID</sequence>
<evidence type="ECO:0000256" key="2">
    <source>
        <dbReference type="SAM" id="MobiDB-lite"/>
    </source>
</evidence>
<keyword evidence="4" id="KW-1185">Reference proteome</keyword>
<reference evidence="3" key="1">
    <citation type="submission" date="2017-08" db="EMBL/GenBank/DDBJ databases">
        <authorList>
            <person name="Polle J.E."/>
            <person name="Barry K."/>
            <person name="Cushman J."/>
            <person name="Schmutz J."/>
            <person name="Tran D."/>
            <person name="Hathwaick L.T."/>
            <person name="Yim W.C."/>
            <person name="Jenkins J."/>
            <person name="Mckie-Krisberg Z.M."/>
            <person name="Prochnik S."/>
            <person name="Lindquist E."/>
            <person name="Dockter R.B."/>
            <person name="Adam C."/>
            <person name="Molina H."/>
            <person name="Bunkerborg J."/>
            <person name="Jin E."/>
            <person name="Buchheim M."/>
            <person name="Magnuson J."/>
        </authorList>
    </citation>
    <scope>NUCLEOTIDE SEQUENCE</scope>
    <source>
        <strain evidence="3">CCAP 19/18</strain>
    </source>
</reference>
<dbReference type="InterPro" id="IPR001940">
    <property type="entry name" value="Peptidase_S1C"/>
</dbReference>
<dbReference type="PANTHER" id="PTHR45980:SF18">
    <property type="entry name" value="PROTEASE DO-LIKE 9"/>
    <property type="match status" value="1"/>
</dbReference>
<dbReference type="Pfam" id="PF13365">
    <property type="entry name" value="Trypsin_2"/>
    <property type="match status" value="1"/>
</dbReference>
<dbReference type="InterPro" id="IPR009003">
    <property type="entry name" value="Peptidase_S1_PA"/>
</dbReference>